<evidence type="ECO:0000313" key="2">
    <source>
        <dbReference type="Proteomes" id="UP000525336"/>
    </source>
</evidence>
<sequence>MDYKINDPVVLEMLEGNDWRMIRTTYRQARRMLRKTHHRGYLLYRDGLGWDGKNDAFTSFNCRLHRAPTSMAYCRQTEPDRRIL</sequence>
<dbReference type="AlphaFoldDB" id="A0A7Y4DU27"/>
<evidence type="ECO:0000313" key="1">
    <source>
        <dbReference type="EMBL" id="NOH36370.1"/>
    </source>
</evidence>
<protein>
    <submittedName>
        <fullName evidence="1">Uncharacterized protein</fullName>
    </submittedName>
</protein>
<name>A0A7Y4DU27_9VIBR</name>
<comment type="caution">
    <text evidence="1">The sequence shown here is derived from an EMBL/GenBank/DDBJ whole genome shotgun (WGS) entry which is preliminary data.</text>
</comment>
<accession>A0A7Y4DU27</accession>
<gene>
    <name evidence="1" type="ORF">F0245_24030</name>
</gene>
<dbReference type="EMBL" id="VTXW01000048">
    <property type="protein sequence ID" value="NOH36370.1"/>
    <property type="molecule type" value="Genomic_DNA"/>
</dbReference>
<proteinExistence type="predicted"/>
<reference evidence="1 2" key="1">
    <citation type="submission" date="2019-09" db="EMBL/GenBank/DDBJ databases">
        <title>Draft genome sequencing and comparative genomics of hatchery-associated Vibrios.</title>
        <authorList>
            <person name="Kehlet-Delgado H."/>
            <person name="Mueller R.S."/>
        </authorList>
    </citation>
    <scope>NUCLEOTIDE SEQUENCE [LARGE SCALE GENOMIC DNA]</scope>
    <source>
        <strain evidence="1 2">00-90-10</strain>
    </source>
</reference>
<organism evidence="1 2">
    <name type="scientific">Vibrio chagasii</name>
    <dbReference type="NCBI Taxonomy" id="170679"/>
    <lineage>
        <taxon>Bacteria</taxon>
        <taxon>Pseudomonadati</taxon>
        <taxon>Pseudomonadota</taxon>
        <taxon>Gammaproteobacteria</taxon>
        <taxon>Vibrionales</taxon>
        <taxon>Vibrionaceae</taxon>
        <taxon>Vibrio</taxon>
    </lineage>
</organism>
<dbReference type="Proteomes" id="UP000525336">
    <property type="component" value="Unassembled WGS sequence"/>
</dbReference>